<accession>A0A0B6YKB0</accession>
<feature type="non-terminal residue" evidence="1">
    <location>
        <position position="67"/>
    </location>
</feature>
<name>A0A0B6YKB0_9EUPU</name>
<sequence>MIIFSVSNPTRRRQTNKTNYRIWTLKMYTDSFKNIMFLNLNYFGRIKLHNDLERAMMGGLVQRRRVE</sequence>
<evidence type="ECO:0000313" key="1">
    <source>
        <dbReference type="EMBL" id="CEK56627.1"/>
    </source>
</evidence>
<dbReference type="EMBL" id="HACG01009762">
    <property type="protein sequence ID" value="CEK56627.1"/>
    <property type="molecule type" value="Transcribed_RNA"/>
</dbReference>
<reference evidence="1" key="1">
    <citation type="submission" date="2014-12" db="EMBL/GenBank/DDBJ databases">
        <title>Insight into the proteome of Arion vulgaris.</title>
        <authorList>
            <person name="Aradska J."/>
            <person name="Bulat T."/>
            <person name="Smidak R."/>
            <person name="Sarate P."/>
            <person name="Gangsoo J."/>
            <person name="Sialana F."/>
            <person name="Bilban M."/>
            <person name="Lubec G."/>
        </authorList>
    </citation>
    <scope>NUCLEOTIDE SEQUENCE</scope>
    <source>
        <tissue evidence="1">Skin</tissue>
    </source>
</reference>
<dbReference type="AlphaFoldDB" id="A0A0B6YKB0"/>
<organism evidence="1">
    <name type="scientific">Arion vulgaris</name>
    <dbReference type="NCBI Taxonomy" id="1028688"/>
    <lineage>
        <taxon>Eukaryota</taxon>
        <taxon>Metazoa</taxon>
        <taxon>Spiralia</taxon>
        <taxon>Lophotrochozoa</taxon>
        <taxon>Mollusca</taxon>
        <taxon>Gastropoda</taxon>
        <taxon>Heterobranchia</taxon>
        <taxon>Euthyneura</taxon>
        <taxon>Panpulmonata</taxon>
        <taxon>Eupulmonata</taxon>
        <taxon>Stylommatophora</taxon>
        <taxon>Helicina</taxon>
        <taxon>Arionoidea</taxon>
        <taxon>Arionidae</taxon>
        <taxon>Arion</taxon>
    </lineage>
</organism>
<protein>
    <submittedName>
        <fullName evidence="1">Uncharacterized protein</fullName>
    </submittedName>
</protein>
<proteinExistence type="predicted"/>
<gene>
    <name evidence="1" type="primary">ORF28105</name>
</gene>